<dbReference type="RefSeq" id="WP_169352721.1">
    <property type="nucleotide sequence ID" value="NZ_JABBJJ010000758.1"/>
</dbReference>
<dbReference type="SUPFAM" id="SSF69349">
    <property type="entry name" value="Phage fibre proteins"/>
    <property type="match status" value="1"/>
</dbReference>
<feature type="non-terminal residue" evidence="7">
    <location>
        <position position="1"/>
    </location>
</feature>
<evidence type="ECO:0000313" key="7">
    <source>
        <dbReference type="EMBL" id="NMO23711.1"/>
    </source>
</evidence>
<dbReference type="Proteomes" id="UP000518300">
    <property type="component" value="Unassembled WGS sequence"/>
</dbReference>
<feature type="region of interest" description="Disordered" evidence="4">
    <location>
        <begin position="150"/>
        <end position="204"/>
    </location>
</feature>
<feature type="domain" description="Gp5/Type VI secretion system Vgr protein OB-fold" evidence="5">
    <location>
        <begin position="75"/>
        <end position="144"/>
    </location>
</feature>
<name>A0A848M1H5_9BACT</name>
<dbReference type="InterPro" id="IPR037026">
    <property type="entry name" value="Vgr_OB-fold_dom_sf"/>
</dbReference>
<feature type="compositionally biased region" description="Basic and acidic residues" evidence="4">
    <location>
        <begin position="188"/>
        <end position="204"/>
    </location>
</feature>
<dbReference type="InterPro" id="IPR050708">
    <property type="entry name" value="T6SS_VgrG/RHS"/>
</dbReference>
<comment type="caution">
    <text evidence="7">The sequence shown here is derived from an EMBL/GenBank/DDBJ whole genome shotgun (WGS) entry which is preliminary data.</text>
</comment>
<evidence type="ECO:0000313" key="8">
    <source>
        <dbReference type="Proteomes" id="UP000518300"/>
    </source>
</evidence>
<proteinExistence type="inferred from homology"/>
<dbReference type="Pfam" id="PF04717">
    <property type="entry name" value="Phage_base_V"/>
    <property type="match status" value="1"/>
</dbReference>
<evidence type="ECO:0000256" key="1">
    <source>
        <dbReference type="ARBA" id="ARBA00004613"/>
    </source>
</evidence>
<dbReference type="Gene3D" id="2.40.50.230">
    <property type="entry name" value="Gp5 N-terminal domain"/>
    <property type="match status" value="1"/>
</dbReference>
<evidence type="ECO:0000256" key="3">
    <source>
        <dbReference type="ARBA" id="ARBA00022525"/>
    </source>
</evidence>
<evidence type="ECO:0000256" key="2">
    <source>
        <dbReference type="ARBA" id="ARBA00005558"/>
    </source>
</evidence>
<dbReference type="InterPro" id="IPR017847">
    <property type="entry name" value="T6SS_RhsGE_Vgr_subset"/>
</dbReference>
<dbReference type="PANTHER" id="PTHR32305:SF15">
    <property type="entry name" value="PROTEIN RHSA-RELATED"/>
    <property type="match status" value="1"/>
</dbReference>
<sequence>EDGTFAGEYVITEVVHSGVQPDVSSGSESLQGLYRNQFQLLPKAVPFRPRRQTPQPQIAGPQTAVVVGPSGEEIHTDAHGRIKVQFHWDREGKNDEKSSCWVRVGQPWGGPAWGDVWLPRIGQEVVVRFLEGDPDRPLVAGAVYNGANAVPYPLPDEKTKSTRKSASSLGSNGFNEVRIEDATGEEEVFTHAQKDEDLLTENDK</sequence>
<feature type="compositionally biased region" description="Polar residues" evidence="4">
    <location>
        <begin position="164"/>
        <end position="174"/>
    </location>
</feature>
<comment type="similarity">
    <text evidence="2">Belongs to the VgrG protein family.</text>
</comment>
<dbReference type="InterPro" id="IPR054030">
    <property type="entry name" value="Gp5_Vgr_C"/>
</dbReference>
<dbReference type="SUPFAM" id="SSF69255">
    <property type="entry name" value="gp5 N-terminal domain-like"/>
    <property type="match status" value="1"/>
</dbReference>
<evidence type="ECO:0000256" key="4">
    <source>
        <dbReference type="SAM" id="MobiDB-lite"/>
    </source>
</evidence>
<keyword evidence="3" id="KW-0964">Secreted</keyword>
<dbReference type="SUPFAM" id="SSF69279">
    <property type="entry name" value="Phage tail proteins"/>
    <property type="match status" value="1"/>
</dbReference>
<dbReference type="AlphaFoldDB" id="A0A848M1H5"/>
<gene>
    <name evidence="7" type="primary">tssI</name>
    <name evidence="7" type="ORF">HG543_54020</name>
</gene>
<dbReference type="NCBIfam" id="TIGR03361">
    <property type="entry name" value="VI_Rhs_Vgr"/>
    <property type="match status" value="1"/>
</dbReference>
<organism evidence="7 8">
    <name type="scientific">Pyxidicoccus fallax</name>
    <dbReference type="NCBI Taxonomy" id="394095"/>
    <lineage>
        <taxon>Bacteria</taxon>
        <taxon>Pseudomonadati</taxon>
        <taxon>Myxococcota</taxon>
        <taxon>Myxococcia</taxon>
        <taxon>Myxococcales</taxon>
        <taxon>Cystobacterineae</taxon>
        <taxon>Myxococcaceae</taxon>
        <taxon>Pyxidicoccus</taxon>
    </lineage>
</organism>
<evidence type="ECO:0000259" key="6">
    <source>
        <dbReference type="Pfam" id="PF22178"/>
    </source>
</evidence>
<dbReference type="NCBIfam" id="TIGR01646">
    <property type="entry name" value="vgr_GE"/>
    <property type="match status" value="1"/>
</dbReference>
<dbReference type="InterPro" id="IPR006531">
    <property type="entry name" value="Gp5/Vgr_OB"/>
</dbReference>
<feature type="non-terminal residue" evidence="7">
    <location>
        <position position="204"/>
    </location>
</feature>
<dbReference type="InterPro" id="IPR006533">
    <property type="entry name" value="T6SS_Vgr_RhsGE"/>
</dbReference>
<evidence type="ECO:0000259" key="5">
    <source>
        <dbReference type="Pfam" id="PF04717"/>
    </source>
</evidence>
<dbReference type="GO" id="GO:0005576">
    <property type="term" value="C:extracellular region"/>
    <property type="evidence" value="ECO:0007669"/>
    <property type="project" value="UniProtKB-SubCell"/>
</dbReference>
<dbReference type="Pfam" id="PF22178">
    <property type="entry name" value="Gp5_trimer_C"/>
    <property type="match status" value="1"/>
</dbReference>
<reference evidence="7 8" key="1">
    <citation type="submission" date="2020-04" db="EMBL/GenBank/DDBJ databases">
        <title>Draft genome of Pyxidicoccus fallax type strain.</title>
        <authorList>
            <person name="Whitworth D.E."/>
        </authorList>
    </citation>
    <scope>NUCLEOTIDE SEQUENCE [LARGE SCALE GENOMIC DNA]</scope>
    <source>
        <strain evidence="7 8">DSM 14698</strain>
    </source>
</reference>
<feature type="domain" description="Gp5/Type VI secretion system Vgr C-terminal trimerisation" evidence="6">
    <location>
        <begin position="161"/>
        <end position="204"/>
    </location>
</feature>
<dbReference type="EMBL" id="JABBJJ010000758">
    <property type="protein sequence ID" value="NMO23711.1"/>
    <property type="molecule type" value="Genomic_DNA"/>
</dbReference>
<comment type="subcellular location">
    <subcellularLocation>
        <location evidence="1">Secreted</location>
    </subcellularLocation>
</comment>
<keyword evidence="8" id="KW-1185">Reference proteome</keyword>
<dbReference type="PANTHER" id="PTHR32305">
    <property type="match status" value="1"/>
</dbReference>
<accession>A0A848M1H5</accession>
<protein>
    <submittedName>
        <fullName evidence="7">Type VI secretion system tip protein VgrG</fullName>
    </submittedName>
</protein>